<evidence type="ECO:0000313" key="5">
    <source>
        <dbReference type="Proteomes" id="UP000198850"/>
    </source>
</evidence>
<feature type="domain" description="Response regulatory" evidence="2">
    <location>
        <begin position="9"/>
        <end position="127"/>
    </location>
</feature>
<sequence>METDSKAFEILIIEDNPGDLILAEEFLTEQKVAFKLTQARTFREARQILLAGIAGFDVILLDLSLPDKMGLPLIQEMIAISFSIPIIVLTGFADISFSVKSLSMGISDYLLKDDLSSSMLYKSIIYSIERKKSILALEASEKKYSELFNLIPLPTYVLELDSSQFLDVNEAFLISYGYSRAEILSMNLDAILPPEEKNNHSGKLRHIKKSREIIYVDIQSNLIKYKEKNAEMAFANDITDRLNYISSMEYQNEKLRAKSWTQSHVFRAPLSRIIGLIPIFRLKDYCHNKFMFLKANGQK</sequence>
<dbReference type="Proteomes" id="UP000198850">
    <property type="component" value="Unassembled WGS sequence"/>
</dbReference>
<evidence type="ECO:0000259" key="2">
    <source>
        <dbReference type="PROSITE" id="PS50110"/>
    </source>
</evidence>
<dbReference type="NCBIfam" id="TIGR00229">
    <property type="entry name" value="sensory_box"/>
    <property type="match status" value="1"/>
</dbReference>
<dbReference type="PANTHER" id="PTHR45526:SF1">
    <property type="entry name" value="TRANSCRIPTIONAL REGULATORY PROTEIN DCUR-RELATED"/>
    <property type="match status" value="1"/>
</dbReference>
<feature type="domain" description="PAS" evidence="3">
    <location>
        <begin position="140"/>
        <end position="211"/>
    </location>
</feature>
<dbReference type="InterPro" id="IPR035965">
    <property type="entry name" value="PAS-like_dom_sf"/>
</dbReference>
<accession>A0A1H4GQG6</accession>
<dbReference type="EMBL" id="FNRA01000011">
    <property type="protein sequence ID" value="SEB11845.1"/>
    <property type="molecule type" value="Genomic_DNA"/>
</dbReference>
<dbReference type="STRING" id="425514.SAMN05443550_11120"/>
<dbReference type="InterPro" id="IPR051271">
    <property type="entry name" value="2C-system_Tx_regulators"/>
</dbReference>
<evidence type="ECO:0000256" key="1">
    <source>
        <dbReference type="PROSITE-ProRule" id="PRU00169"/>
    </source>
</evidence>
<feature type="modified residue" description="4-aspartylphosphate" evidence="1">
    <location>
        <position position="62"/>
    </location>
</feature>
<dbReference type="Gene3D" id="3.40.50.2300">
    <property type="match status" value="1"/>
</dbReference>
<dbReference type="RefSeq" id="WP_090558984.1">
    <property type="nucleotide sequence ID" value="NZ_FNRA01000011.1"/>
</dbReference>
<dbReference type="PROSITE" id="PS50110">
    <property type="entry name" value="RESPONSE_REGULATORY"/>
    <property type="match status" value="1"/>
</dbReference>
<dbReference type="GO" id="GO:0000156">
    <property type="term" value="F:phosphorelay response regulator activity"/>
    <property type="evidence" value="ECO:0007669"/>
    <property type="project" value="TreeGrafter"/>
</dbReference>
<gene>
    <name evidence="4" type="ORF">SAMN05443550_11120</name>
</gene>
<dbReference type="Pfam" id="PF00072">
    <property type="entry name" value="Response_reg"/>
    <property type="match status" value="1"/>
</dbReference>
<protein>
    <submittedName>
        <fullName evidence="4">PAS domain S-box-containing protein</fullName>
    </submittedName>
</protein>
<dbReference type="Gene3D" id="3.30.450.20">
    <property type="entry name" value="PAS domain"/>
    <property type="match status" value="1"/>
</dbReference>
<evidence type="ECO:0000313" key="4">
    <source>
        <dbReference type="EMBL" id="SEB11845.1"/>
    </source>
</evidence>
<dbReference type="AlphaFoldDB" id="A0A1H4GQG6"/>
<organism evidence="4 5">
    <name type="scientific">Pedobacter hartonius</name>
    <dbReference type="NCBI Taxonomy" id="425514"/>
    <lineage>
        <taxon>Bacteria</taxon>
        <taxon>Pseudomonadati</taxon>
        <taxon>Bacteroidota</taxon>
        <taxon>Sphingobacteriia</taxon>
        <taxon>Sphingobacteriales</taxon>
        <taxon>Sphingobacteriaceae</taxon>
        <taxon>Pedobacter</taxon>
    </lineage>
</organism>
<dbReference type="SMART" id="SM00448">
    <property type="entry name" value="REC"/>
    <property type="match status" value="1"/>
</dbReference>
<proteinExistence type="predicted"/>
<dbReference type="SUPFAM" id="SSF55785">
    <property type="entry name" value="PYP-like sensor domain (PAS domain)"/>
    <property type="match status" value="1"/>
</dbReference>
<dbReference type="InterPro" id="IPR001789">
    <property type="entry name" value="Sig_transdc_resp-reg_receiver"/>
</dbReference>
<evidence type="ECO:0000259" key="3">
    <source>
        <dbReference type="PROSITE" id="PS50112"/>
    </source>
</evidence>
<dbReference type="InterPro" id="IPR011006">
    <property type="entry name" value="CheY-like_superfamily"/>
</dbReference>
<name>A0A1H4GQG6_9SPHI</name>
<dbReference type="SUPFAM" id="SSF52172">
    <property type="entry name" value="CheY-like"/>
    <property type="match status" value="1"/>
</dbReference>
<dbReference type="PROSITE" id="PS50112">
    <property type="entry name" value="PAS"/>
    <property type="match status" value="1"/>
</dbReference>
<dbReference type="OrthoDB" id="6231665at2"/>
<keyword evidence="1" id="KW-0597">Phosphoprotein</keyword>
<dbReference type="CDD" id="cd00156">
    <property type="entry name" value="REC"/>
    <property type="match status" value="1"/>
</dbReference>
<keyword evidence="5" id="KW-1185">Reference proteome</keyword>
<reference evidence="4 5" key="1">
    <citation type="submission" date="2016-10" db="EMBL/GenBank/DDBJ databases">
        <authorList>
            <person name="de Groot N.N."/>
        </authorList>
    </citation>
    <scope>NUCLEOTIDE SEQUENCE [LARGE SCALE GENOMIC DNA]</scope>
    <source>
        <strain evidence="4 5">DSM 19033</strain>
    </source>
</reference>
<dbReference type="InterPro" id="IPR000014">
    <property type="entry name" value="PAS"/>
</dbReference>
<dbReference type="PANTHER" id="PTHR45526">
    <property type="entry name" value="TRANSCRIPTIONAL REGULATORY PROTEIN DPIA"/>
    <property type="match status" value="1"/>
</dbReference>